<reference evidence="2" key="1">
    <citation type="submission" date="2023-10" db="EMBL/GenBank/DDBJ databases">
        <authorList>
            <person name="Chen Y."/>
            <person name="Shah S."/>
            <person name="Dougan E. K."/>
            <person name="Thang M."/>
            <person name="Chan C."/>
        </authorList>
    </citation>
    <scope>NUCLEOTIDE SEQUENCE [LARGE SCALE GENOMIC DNA]</scope>
</reference>
<proteinExistence type="predicted"/>
<evidence type="ECO:0000313" key="2">
    <source>
        <dbReference type="EMBL" id="CAK0872788.1"/>
    </source>
</evidence>
<keyword evidence="3" id="KW-1185">Reference proteome</keyword>
<dbReference type="EMBL" id="CAUYUJ010017201">
    <property type="protein sequence ID" value="CAK0872788.1"/>
    <property type="molecule type" value="Genomic_DNA"/>
</dbReference>
<accession>A0ABN9VLU7</accession>
<feature type="region of interest" description="Disordered" evidence="1">
    <location>
        <begin position="165"/>
        <end position="190"/>
    </location>
</feature>
<organism evidence="2 3">
    <name type="scientific">Prorocentrum cordatum</name>
    <dbReference type="NCBI Taxonomy" id="2364126"/>
    <lineage>
        <taxon>Eukaryota</taxon>
        <taxon>Sar</taxon>
        <taxon>Alveolata</taxon>
        <taxon>Dinophyceae</taxon>
        <taxon>Prorocentrales</taxon>
        <taxon>Prorocentraceae</taxon>
        <taxon>Prorocentrum</taxon>
    </lineage>
</organism>
<name>A0ABN9VLU7_9DINO</name>
<evidence type="ECO:0000313" key="3">
    <source>
        <dbReference type="Proteomes" id="UP001189429"/>
    </source>
</evidence>
<comment type="caution">
    <text evidence="2">The sequence shown here is derived from an EMBL/GenBank/DDBJ whole genome shotgun (WGS) entry which is preliminary data.</text>
</comment>
<feature type="non-terminal residue" evidence="2">
    <location>
        <position position="481"/>
    </location>
</feature>
<dbReference type="Gene3D" id="3.20.20.80">
    <property type="entry name" value="Glycosidases"/>
    <property type="match status" value="1"/>
</dbReference>
<dbReference type="Proteomes" id="UP001189429">
    <property type="component" value="Unassembled WGS sequence"/>
</dbReference>
<sequence length="481" mass="51591">MLGNFKSRMPDGSIVADFLRAASPQLRAQGLAQTCNFVDGYGWDASLVGGTGWSSRVISFPYWEVWTLPAVEDRFFEEVAPLGSVLSCFPGKDSDHEGEVQNGDAVGVWPLDLLIGRWRKARCHGSAYLAIGDGDRHVQLEYLPDSSDINEADVAKREVFARPCGRGGSEGASDAQAPPDGQTAVGPARGVPMDPLRGEYGFLTDFGTVSESEARARVRGMVESFGILEFQFFDAFKGYSQPPGADEEEWVNVAFNRSIKRSVVRAYVDEIRSLGGRSWLYLQAMGTDPDDGEAQEGFEVVGAHMLGDRRLLDVVLPSAPWAARIAPRWAAFAASLGFSGVHWDTMPVPPSPGGGGPAAGAAALGAFLREALGHLRQRGLAQACTFTRSWPWDPALAGGAGWRAAASWPSPTGWPGAYRQTRTPSSSRWRPGVGACTPATPGWMPCTGARARTRPTWACRRWICSSAAGERPGAGAARTSP</sequence>
<gene>
    <name evidence="2" type="ORF">PCOR1329_LOCUS58153</name>
</gene>
<protein>
    <submittedName>
        <fullName evidence="2">Uncharacterized protein</fullName>
    </submittedName>
</protein>
<evidence type="ECO:0000256" key="1">
    <source>
        <dbReference type="SAM" id="MobiDB-lite"/>
    </source>
</evidence>